<dbReference type="GO" id="GO:0015833">
    <property type="term" value="P:peptide transport"/>
    <property type="evidence" value="ECO:0007669"/>
    <property type="project" value="InterPro"/>
</dbReference>
<dbReference type="GO" id="GO:0016887">
    <property type="term" value="F:ATP hydrolysis activity"/>
    <property type="evidence" value="ECO:0007669"/>
    <property type="project" value="InterPro"/>
</dbReference>
<keyword evidence="2" id="KW-0547">Nucleotide-binding</keyword>
<reference evidence="5" key="1">
    <citation type="journal article" date="2020" name="mSystems">
        <title>Genome- and Community-Level Interaction Insights into Carbon Utilization and Element Cycling Functions of Hydrothermarchaeota in Hydrothermal Sediment.</title>
        <authorList>
            <person name="Zhou Z."/>
            <person name="Liu Y."/>
            <person name="Xu W."/>
            <person name="Pan J."/>
            <person name="Luo Z.H."/>
            <person name="Li M."/>
        </authorList>
    </citation>
    <scope>NUCLEOTIDE SEQUENCE [LARGE SCALE GENOMIC DNA]</scope>
    <source>
        <strain evidence="5">SpSt-885</strain>
    </source>
</reference>
<sequence>MAGGFEAAEVKELRKIYRLKTSLKKVAEVRAIDGIDLKINKGEVVGLLGESGSGKTTLGKILVGIEKPTSGEVRLFGTSAEEFLKSNRKSVQMIFQNPDTSLNPKMKIGDTLREALEAGGRVGSKDEIKELLEMVELDQKYIDYYPSQLSGGQKQRVAIARALAVKPSIIIGDEIVSALDATVKVQILSLIQELQRELGFTMLFISHDLPITRAVSNKIAVMYLGKIVEILEPRDLIEDPLHPYTRHLLTSLPSIYLKGLSLDGKRLKLKELQTPPPAAGCKLQSICPFASEKCAHENPPAVKVGGDHVVFCHLYSKN</sequence>
<evidence type="ECO:0000256" key="1">
    <source>
        <dbReference type="ARBA" id="ARBA00022448"/>
    </source>
</evidence>
<dbReference type="InterPro" id="IPR003593">
    <property type="entry name" value="AAA+_ATPase"/>
</dbReference>
<keyword evidence="1" id="KW-0813">Transport</keyword>
<dbReference type="PROSITE" id="PS50893">
    <property type="entry name" value="ABC_TRANSPORTER_2"/>
    <property type="match status" value="1"/>
</dbReference>
<dbReference type="GO" id="GO:0005524">
    <property type="term" value="F:ATP binding"/>
    <property type="evidence" value="ECO:0007669"/>
    <property type="project" value="UniProtKB-KW"/>
</dbReference>
<dbReference type="GO" id="GO:0055085">
    <property type="term" value="P:transmembrane transport"/>
    <property type="evidence" value="ECO:0007669"/>
    <property type="project" value="UniProtKB-ARBA"/>
</dbReference>
<dbReference type="InterPro" id="IPR050319">
    <property type="entry name" value="ABC_transp_ATP-bind"/>
</dbReference>
<dbReference type="SUPFAM" id="SSF52540">
    <property type="entry name" value="P-loop containing nucleoside triphosphate hydrolases"/>
    <property type="match status" value="1"/>
</dbReference>
<proteinExistence type="predicted"/>
<dbReference type="InterPro" id="IPR027417">
    <property type="entry name" value="P-loop_NTPase"/>
</dbReference>
<keyword evidence="3 5" id="KW-0067">ATP-binding</keyword>
<dbReference type="Gene3D" id="3.40.50.300">
    <property type="entry name" value="P-loop containing nucleotide triphosphate hydrolases"/>
    <property type="match status" value="1"/>
</dbReference>
<dbReference type="InterPro" id="IPR017871">
    <property type="entry name" value="ABC_transporter-like_CS"/>
</dbReference>
<protein>
    <submittedName>
        <fullName evidence="5">ABC transporter ATP-binding protein</fullName>
    </submittedName>
</protein>
<dbReference type="SMART" id="SM00382">
    <property type="entry name" value="AAA"/>
    <property type="match status" value="1"/>
</dbReference>
<name>A0A7J3SLP3_9CREN</name>
<gene>
    <name evidence="5" type="ORF">ENW83_01145</name>
</gene>
<evidence type="ECO:0000313" key="5">
    <source>
        <dbReference type="EMBL" id="HGZ59799.1"/>
    </source>
</evidence>
<dbReference type="Pfam" id="PF08352">
    <property type="entry name" value="oligo_HPY"/>
    <property type="match status" value="1"/>
</dbReference>
<dbReference type="AlphaFoldDB" id="A0A7J3SLP3"/>
<feature type="domain" description="ABC transporter" evidence="4">
    <location>
        <begin position="17"/>
        <end position="249"/>
    </location>
</feature>
<dbReference type="EMBL" id="DTLS01000033">
    <property type="protein sequence ID" value="HGZ59799.1"/>
    <property type="molecule type" value="Genomic_DNA"/>
</dbReference>
<comment type="caution">
    <text evidence="5">The sequence shown here is derived from an EMBL/GenBank/DDBJ whole genome shotgun (WGS) entry which is preliminary data.</text>
</comment>
<accession>A0A7J3SLP3</accession>
<dbReference type="Pfam" id="PF00005">
    <property type="entry name" value="ABC_tran"/>
    <property type="match status" value="1"/>
</dbReference>
<dbReference type="NCBIfam" id="TIGR01727">
    <property type="entry name" value="oligo_HPY"/>
    <property type="match status" value="1"/>
</dbReference>
<dbReference type="InterPro" id="IPR003439">
    <property type="entry name" value="ABC_transporter-like_ATP-bd"/>
</dbReference>
<evidence type="ECO:0000256" key="2">
    <source>
        <dbReference type="ARBA" id="ARBA00022741"/>
    </source>
</evidence>
<dbReference type="CDD" id="cd03257">
    <property type="entry name" value="ABC_NikE_OppD_transporters"/>
    <property type="match status" value="1"/>
</dbReference>
<organism evidence="5">
    <name type="scientific">Fervidicoccus fontis</name>
    <dbReference type="NCBI Taxonomy" id="683846"/>
    <lineage>
        <taxon>Archaea</taxon>
        <taxon>Thermoproteota</taxon>
        <taxon>Thermoprotei</taxon>
        <taxon>Fervidicoccales</taxon>
        <taxon>Fervidicoccaceae</taxon>
        <taxon>Fervidicoccus</taxon>
    </lineage>
</organism>
<dbReference type="PANTHER" id="PTHR43776">
    <property type="entry name" value="TRANSPORT ATP-BINDING PROTEIN"/>
    <property type="match status" value="1"/>
</dbReference>
<evidence type="ECO:0000256" key="3">
    <source>
        <dbReference type="ARBA" id="ARBA00022840"/>
    </source>
</evidence>
<dbReference type="InterPro" id="IPR013563">
    <property type="entry name" value="Oligopep_ABC_C"/>
</dbReference>
<dbReference type="PROSITE" id="PS00211">
    <property type="entry name" value="ABC_TRANSPORTER_1"/>
    <property type="match status" value="1"/>
</dbReference>
<evidence type="ECO:0000259" key="4">
    <source>
        <dbReference type="PROSITE" id="PS50893"/>
    </source>
</evidence>